<evidence type="ECO:0000313" key="3">
    <source>
        <dbReference type="Proteomes" id="UP000662200"/>
    </source>
</evidence>
<dbReference type="RefSeq" id="WP_189115268.1">
    <property type="nucleotide sequence ID" value="NZ_BMQC01000013.1"/>
</dbReference>
<evidence type="ECO:0000313" key="2">
    <source>
        <dbReference type="EMBL" id="GGK37833.1"/>
    </source>
</evidence>
<feature type="compositionally biased region" description="Basic and acidic residues" evidence="1">
    <location>
        <begin position="20"/>
        <end position="31"/>
    </location>
</feature>
<evidence type="ECO:0000256" key="1">
    <source>
        <dbReference type="SAM" id="MobiDB-lite"/>
    </source>
</evidence>
<feature type="region of interest" description="Disordered" evidence="1">
    <location>
        <begin position="1"/>
        <end position="31"/>
    </location>
</feature>
<accession>A0A8J3FL48</accession>
<name>A0A8J3FL48_9ACTN</name>
<protein>
    <submittedName>
        <fullName evidence="2">Uncharacterized protein</fullName>
    </submittedName>
</protein>
<comment type="caution">
    <text evidence="2">The sequence shown here is derived from an EMBL/GenBank/DDBJ whole genome shotgun (WGS) entry which is preliminary data.</text>
</comment>
<dbReference type="Proteomes" id="UP000662200">
    <property type="component" value="Unassembled WGS sequence"/>
</dbReference>
<keyword evidence="3" id="KW-1185">Reference proteome</keyword>
<reference evidence="2" key="2">
    <citation type="submission" date="2020-09" db="EMBL/GenBank/DDBJ databases">
        <authorList>
            <person name="Sun Q."/>
            <person name="Ohkuma M."/>
        </authorList>
    </citation>
    <scope>NUCLEOTIDE SEQUENCE</scope>
    <source>
        <strain evidence="2">JCM 3091</strain>
    </source>
</reference>
<dbReference type="AlphaFoldDB" id="A0A8J3FL48"/>
<gene>
    <name evidence="2" type="ORF">GCM10010124_33300</name>
</gene>
<proteinExistence type="predicted"/>
<sequence length="80" mass="8820">MDTPHDATDRTGDDPQGSAAERDRQEQERARVAADRFAEDLVARGEAVPAGTPLPPGATHEIEEGEDGERTLRRQRFSLH</sequence>
<reference evidence="2" key="1">
    <citation type="journal article" date="2014" name="Int. J. Syst. Evol. Microbiol.">
        <title>Complete genome sequence of Corynebacterium casei LMG S-19264T (=DSM 44701T), isolated from a smear-ripened cheese.</title>
        <authorList>
            <consortium name="US DOE Joint Genome Institute (JGI-PGF)"/>
            <person name="Walter F."/>
            <person name="Albersmeier A."/>
            <person name="Kalinowski J."/>
            <person name="Ruckert C."/>
        </authorList>
    </citation>
    <scope>NUCLEOTIDE SEQUENCE</scope>
    <source>
        <strain evidence="2">JCM 3091</strain>
    </source>
</reference>
<feature type="region of interest" description="Disordered" evidence="1">
    <location>
        <begin position="43"/>
        <end position="80"/>
    </location>
</feature>
<organism evidence="2 3">
    <name type="scientific">Pilimelia terevasa</name>
    <dbReference type="NCBI Taxonomy" id="53372"/>
    <lineage>
        <taxon>Bacteria</taxon>
        <taxon>Bacillati</taxon>
        <taxon>Actinomycetota</taxon>
        <taxon>Actinomycetes</taxon>
        <taxon>Micromonosporales</taxon>
        <taxon>Micromonosporaceae</taxon>
        <taxon>Pilimelia</taxon>
    </lineage>
</organism>
<dbReference type="EMBL" id="BMQC01000013">
    <property type="protein sequence ID" value="GGK37833.1"/>
    <property type="molecule type" value="Genomic_DNA"/>
</dbReference>
<feature type="compositionally biased region" description="Basic and acidic residues" evidence="1">
    <location>
        <begin position="1"/>
        <end position="13"/>
    </location>
</feature>